<dbReference type="PANTHER" id="PTHR30441">
    <property type="entry name" value="DUF748 DOMAIN-CONTAINING PROTEIN"/>
    <property type="match status" value="1"/>
</dbReference>
<keyword evidence="2" id="KW-1185">Reference proteome</keyword>
<dbReference type="AlphaFoldDB" id="A0A974WG93"/>
<name>A0A974WG93_9BACT</name>
<evidence type="ECO:0000313" key="1">
    <source>
        <dbReference type="EMBL" id="QSE97949.1"/>
    </source>
</evidence>
<evidence type="ECO:0000313" key="2">
    <source>
        <dbReference type="Proteomes" id="UP000662783"/>
    </source>
</evidence>
<organism evidence="1 2">
    <name type="scientific">Fulvivirga lutea</name>
    <dbReference type="NCBI Taxonomy" id="2810512"/>
    <lineage>
        <taxon>Bacteria</taxon>
        <taxon>Pseudomonadati</taxon>
        <taxon>Bacteroidota</taxon>
        <taxon>Cytophagia</taxon>
        <taxon>Cytophagales</taxon>
        <taxon>Fulvivirgaceae</taxon>
        <taxon>Fulvivirga</taxon>
    </lineage>
</organism>
<gene>
    <name evidence="1" type="ORF">JR347_02375</name>
</gene>
<sequence length="746" mass="84093">MSDKKLLDAEKLSFTLDPIQIINNHYVVEGIWIKNTSCNIEINSKGEVNYSVLKKSENTNSSFKIELSYVHLSNVNFSYLNEQSQNEVLLKTDEMKATIIAENNLYDISAEGNLNIDHITINRTDYLNGKLVNVNSKLLYDDSQKSLEISPSNLTIQNSEFETYGNYQFKDNRNLKLFLEAKNTDIKSIANLLPEKASKQLAQYHSNGNAYFDLSLIGDLNSKSGPELTIHFGLTDAQIDYEAKNVSITNTNLEGFYSQPKLYDNKTALLELKNVDGNLDGRQFKSNVIIKDLNDIHLNLDFDGSLATPELFDFLKIKGVSSSSGLLDVDIHFDGKLSDLKSKELTKRVKTNGQIELNDITLDSGLFKYPVNKLTGLLLINQNDIAINNLSGLYGGSDFKLNGYFRNIMAYLLLPNEPIGIEATFLSHQLDLNELLANKDNSASNYTFKLSPKLRLNLNCKVDELNFRRLEAKDINGSVLIKDQMLSTDNISLKALGGNITLAGLINTQSQNQITIDSEIGLKNVAIDSAFYVFENFNQNFLEERHLKGLVDAQISASLALDTLLSLDSKSLVSKITTTIKGGELNNFDPLQKLEKYVDAEKLNHLTFSDISTEVLIKDETVYLPEIEVNSNISSFKISGTHTFDQHINYKVVTPLRRKEKHDKDEAFGAIEETNTGRTLLHLKITGTTSNYEVGYDKEAVKNKIVSDLKKEFEELKEAFKNKGLKEKKKVELEEDDYFDWEENNN</sequence>
<reference evidence="1" key="1">
    <citation type="submission" date="2021-02" db="EMBL/GenBank/DDBJ databases">
        <title>Fulvivirga sp. S481 isolated from sea water.</title>
        <authorList>
            <person name="Bae S.S."/>
            <person name="Baek K."/>
        </authorList>
    </citation>
    <scope>NUCLEOTIDE SEQUENCE</scope>
    <source>
        <strain evidence="1">S481</strain>
    </source>
</reference>
<dbReference type="Proteomes" id="UP000662783">
    <property type="component" value="Chromosome"/>
</dbReference>
<accession>A0A974WG93</accession>
<dbReference type="KEGG" id="fuv:JR347_02375"/>
<dbReference type="InterPro" id="IPR052894">
    <property type="entry name" value="AsmA-related"/>
</dbReference>
<dbReference type="GO" id="GO:0005886">
    <property type="term" value="C:plasma membrane"/>
    <property type="evidence" value="ECO:0007669"/>
    <property type="project" value="TreeGrafter"/>
</dbReference>
<proteinExistence type="predicted"/>
<dbReference type="PANTHER" id="PTHR30441:SF8">
    <property type="entry name" value="DUF748 DOMAIN-CONTAINING PROTEIN"/>
    <property type="match status" value="1"/>
</dbReference>
<dbReference type="EMBL" id="CP070608">
    <property type="protein sequence ID" value="QSE97949.1"/>
    <property type="molecule type" value="Genomic_DNA"/>
</dbReference>
<dbReference type="GO" id="GO:0090313">
    <property type="term" value="P:regulation of protein targeting to membrane"/>
    <property type="evidence" value="ECO:0007669"/>
    <property type="project" value="TreeGrafter"/>
</dbReference>
<dbReference type="RefSeq" id="WP_205722457.1">
    <property type="nucleotide sequence ID" value="NZ_CP070608.1"/>
</dbReference>
<protein>
    <recommendedName>
        <fullName evidence="3">AsmA-like C-terminal domain-containing protein</fullName>
    </recommendedName>
</protein>
<evidence type="ECO:0008006" key="3">
    <source>
        <dbReference type="Google" id="ProtNLM"/>
    </source>
</evidence>